<dbReference type="Proteomes" id="UP000193380">
    <property type="component" value="Unassembled WGS sequence"/>
</dbReference>
<dbReference type="GO" id="GO:0006429">
    <property type="term" value="P:leucyl-tRNA aminoacylation"/>
    <property type="evidence" value="ECO:0007669"/>
    <property type="project" value="InterPro"/>
</dbReference>
<dbReference type="Pfam" id="PF00133">
    <property type="entry name" value="tRNA-synt_1"/>
    <property type="match status" value="1"/>
</dbReference>
<dbReference type="GO" id="GO:0005524">
    <property type="term" value="F:ATP binding"/>
    <property type="evidence" value="ECO:0007669"/>
    <property type="project" value="UniProtKB-KW"/>
</dbReference>
<dbReference type="AlphaFoldDB" id="A0A060XCZ0"/>
<dbReference type="EC" id="6.1.1.4" evidence="2"/>
<dbReference type="GO" id="GO:0004823">
    <property type="term" value="F:leucine-tRNA ligase activity"/>
    <property type="evidence" value="ECO:0007669"/>
    <property type="project" value="UniProtKB-EC"/>
</dbReference>
<dbReference type="PANTHER" id="PTHR43740">
    <property type="entry name" value="LEUCYL-TRNA SYNTHETASE"/>
    <property type="match status" value="1"/>
</dbReference>
<evidence type="ECO:0000256" key="2">
    <source>
        <dbReference type="ARBA" id="ARBA00013164"/>
    </source>
</evidence>
<dbReference type="STRING" id="8022.A0A060XCZ0"/>
<dbReference type="GO" id="GO:0032543">
    <property type="term" value="P:mitochondrial translation"/>
    <property type="evidence" value="ECO:0007669"/>
    <property type="project" value="TreeGrafter"/>
</dbReference>
<keyword evidence="4" id="KW-0547">Nucleotide-binding</keyword>
<organism evidence="10 11">
    <name type="scientific">Oncorhynchus mykiss</name>
    <name type="common">Rainbow trout</name>
    <name type="synonym">Salmo gairdneri</name>
    <dbReference type="NCBI Taxonomy" id="8022"/>
    <lineage>
        <taxon>Eukaryota</taxon>
        <taxon>Metazoa</taxon>
        <taxon>Chordata</taxon>
        <taxon>Craniata</taxon>
        <taxon>Vertebrata</taxon>
        <taxon>Euteleostomi</taxon>
        <taxon>Actinopterygii</taxon>
        <taxon>Neopterygii</taxon>
        <taxon>Teleostei</taxon>
        <taxon>Protacanthopterygii</taxon>
        <taxon>Salmoniformes</taxon>
        <taxon>Salmonidae</taxon>
        <taxon>Salmoninae</taxon>
        <taxon>Oncorhynchus</taxon>
    </lineage>
</organism>
<feature type="domain" description="Aminoacyl-tRNA synthetase class Ia" evidence="9">
    <location>
        <begin position="94"/>
        <end position="113"/>
    </location>
</feature>
<accession>A0A060XCZ0</accession>
<evidence type="ECO:0000256" key="3">
    <source>
        <dbReference type="ARBA" id="ARBA00022598"/>
    </source>
</evidence>
<evidence type="ECO:0000256" key="8">
    <source>
        <dbReference type="SAM" id="MobiDB-lite"/>
    </source>
</evidence>
<sequence length="165" mass="18281">MCVINVLCVCVPGRYRRQECRGCFCGQGSGSELEPSPEEPGGWRTHTAQLWTHSNTHCHSTQRYHSQASAGRRHLTPLPRRPERKVGGHLTSTKIRDWLISRQRYWGMPIPMVHCGSCGPVAAPEEQLPVTLPKLLSLTGRGHPLWSTLMIGSAVPVPGENTLTL</sequence>
<feature type="region of interest" description="Disordered" evidence="8">
    <location>
        <begin position="66"/>
        <end position="87"/>
    </location>
</feature>
<proteinExistence type="inferred from homology"/>
<name>A0A060XCZ0_ONCMY</name>
<evidence type="ECO:0000259" key="9">
    <source>
        <dbReference type="Pfam" id="PF00133"/>
    </source>
</evidence>
<dbReference type="Gene3D" id="3.40.50.620">
    <property type="entry name" value="HUPs"/>
    <property type="match status" value="1"/>
</dbReference>
<dbReference type="SUPFAM" id="SSF52374">
    <property type="entry name" value="Nucleotidylyl transferase"/>
    <property type="match status" value="1"/>
</dbReference>
<gene>
    <name evidence="10" type="ORF">GSONMT00038059001</name>
</gene>
<evidence type="ECO:0000256" key="4">
    <source>
        <dbReference type="ARBA" id="ARBA00022741"/>
    </source>
</evidence>
<dbReference type="InterPro" id="IPR014729">
    <property type="entry name" value="Rossmann-like_a/b/a_fold"/>
</dbReference>
<evidence type="ECO:0000313" key="10">
    <source>
        <dbReference type="EMBL" id="CDQ77092.1"/>
    </source>
</evidence>
<dbReference type="InterPro" id="IPR002300">
    <property type="entry name" value="aa-tRNA-synth_Ia"/>
</dbReference>
<reference evidence="10" key="2">
    <citation type="submission" date="2014-03" db="EMBL/GenBank/DDBJ databases">
        <authorList>
            <person name="Genoscope - CEA"/>
        </authorList>
    </citation>
    <scope>NUCLEOTIDE SEQUENCE</scope>
</reference>
<evidence type="ECO:0000313" key="11">
    <source>
        <dbReference type="Proteomes" id="UP000193380"/>
    </source>
</evidence>
<dbReference type="PANTHER" id="PTHR43740:SF2">
    <property type="entry name" value="LEUCINE--TRNA LIGASE, MITOCHONDRIAL"/>
    <property type="match status" value="1"/>
</dbReference>
<evidence type="ECO:0000256" key="1">
    <source>
        <dbReference type="ARBA" id="ARBA00005594"/>
    </source>
</evidence>
<keyword evidence="5" id="KW-0067">ATP-binding</keyword>
<protein>
    <recommendedName>
        <fullName evidence="2">leucine--tRNA ligase</fullName>
        <ecNumber evidence="2">6.1.1.4</ecNumber>
    </recommendedName>
</protein>
<dbReference type="GO" id="GO:0005739">
    <property type="term" value="C:mitochondrion"/>
    <property type="evidence" value="ECO:0007669"/>
    <property type="project" value="TreeGrafter"/>
</dbReference>
<reference evidence="10" key="1">
    <citation type="journal article" date="2014" name="Nat. Commun.">
        <title>The rainbow trout genome provides novel insights into evolution after whole-genome duplication in vertebrates.</title>
        <authorList>
            <person name="Berthelot C."/>
            <person name="Brunet F."/>
            <person name="Chalopin D."/>
            <person name="Juanchich A."/>
            <person name="Bernard M."/>
            <person name="Noel B."/>
            <person name="Bento P."/>
            <person name="Da Silva C."/>
            <person name="Labadie K."/>
            <person name="Alberti A."/>
            <person name="Aury J.M."/>
            <person name="Louis A."/>
            <person name="Dehais P."/>
            <person name="Bardou P."/>
            <person name="Montfort J."/>
            <person name="Klopp C."/>
            <person name="Cabau C."/>
            <person name="Gaspin C."/>
            <person name="Thorgaard G.H."/>
            <person name="Boussaha M."/>
            <person name="Quillet E."/>
            <person name="Guyomard R."/>
            <person name="Galiana D."/>
            <person name="Bobe J."/>
            <person name="Volff J.N."/>
            <person name="Genet C."/>
            <person name="Wincker P."/>
            <person name="Jaillon O."/>
            <person name="Roest Crollius H."/>
            <person name="Guiguen Y."/>
        </authorList>
    </citation>
    <scope>NUCLEOTIDE SEQUENCE [LARGE SCALE GENOMIC DNA]</scope>
</reference>
<dbReference type="InterPro" id="IPR002302">
    <property type="entry name" value="Leu-tRNA-ligase"/>
</dbReference>
<keyword evidence="3" id="KW-0436">Ligase</keyword>
<evidence type="ECO:0000256" key="7">
    <source>
        <dbReference type="ARBA" id="ARBA00023146"/>
    </source>
</evidence>
<dbReference type="EMBL" id="FR905202">
    <property type="protein sequence ID" value="CDQ77092.1"/>
    <property type="molecule type" value="Genomic_DNA"/>
</dbReference>
<keyword evidence="7" id="KW-0030">Aminoacyl-tRNA synthetase</keyword>
<evidence type="ECO:0000256" key="6">
    <source>
        <dbReference type="ARBA" id="ARBA00022917"/>
    </source>
</evidence>
<comment type="similarity">
    <text evidence="1">Belongs to the class-I aminoacyl-tRNA synthetase family.</text>
</comment>
<evidence type="ECO:0000256" key="5">
    <source>
        <dbReference type="ARBA" id="ARBA00022840"/>
    </source>
</evidence>
<keyword evidence="6" id="KW-0648">Protein biosynthesis</keyword>
<dbReference type="PaxDb" id="8022-A0A060XCZ0"/>